<protein>
    <recommendedName>
        <fullName evidence="1">Tyrosine-protein kinase ephrin type A/B receptor-like domain-containing protein</fullName>
    </recommendedName>
</protein>
<dbReference type="SUPFAM" id="SSF57184">
    <property type="entry name" value="Growth factor receptor domain"/>
    <property type="match status" value="1"/>
</dbReference>
<proteinExistence type="predicted"/>
<accession>A0ABQ6MGB0</accession>
<evidence type="ECO:0000313" key="3">
    <source>
        <dbReference type="Proteomes" id="UP001165060"/>
    </source>
</evidence>
<dbReference type="InterPro" id="IPR011641">
    <property type="entry name" value="Tyr-kin_ephrin_A/B_rcpt-like"/>
</dbReference>
<evidence type="ECO:0000259" key="1">
    <source>
        <dbReference type="Pfam" id="PF07699"/>
    </source>
</evidence>
<comment type="caution">
    <text evidence="2">The sequence shown here is derived from an EMBL/GenBank/DDBJ whole genome shotgun (WGS) entry which is preliminary data.</text>
</comment>
<dbReference type="Proteomes" id="UP001165060">
    <property type="component" value="Unassembled WGS sequence"/>
</dbReference>
<dbReference type="EMBL" id="BRYB01000229">
    <property type="protein sequence ID" value="GMI25742.1"/>
    <property type="molecule type" value="Genomic_DNA"/>
</dbReference>
<gene>
    <name evidence="2" type="ORF">TeGR_g9458</name>
</gene>
<sequence length="135" mass="14695">MTTYERQETACNNYPEYRSPTKYHSVYFVPDLGMEILSEDPSTTCEACASGSPTPDKLMCGVCGRGMHRSQDLRTCAPCPLGTFRGAPGLVTECTFCQEGKYGATEGATECAACPAGHVSQVRDKCQFIFLQGRN</sequence>
<name>A0ABQ6MGB0_9STRA</name>
<dbReference type="Gene3D" id="2.10.50.10">
    <property type="entry name" value="Tumor Necrosis Factor Receptor, subunit A, domain 2"/>
    <property type="match status" value="1"/>
</dbReference>
<evidence type="ECO:0000313" key="2">
    <source>
        <dbReference type="EMBL" id="GMI25742.1"/>
    </source>
</evidence>
<dbReference type="Pfam" id="PF07699">
    <property type="entry name" value="Ephrin_rec_like"/>
    <property type="match status" value="1"/>
</dbReference>
<organism evidence="2 3">
    <name type="scientific">Tetraparma gracilis</name>
    <dbReference type="NCBI Taxonomy" id="2962635"/>
    <lineage>
        <taxon>Eukaryota</taxon>
        <taxon>Sar</taxon>
        <taxon>Stramenopiles</taxon>
        <taxon>Ochrophyta</taxon>
        <taxon>Bolidophyceae</taxon>
        <taxon>Parmales</taxon>
        <taxon>Triparmaceae</taxon>
        <taxon>Tetraparma</taxon>
    </lineage>
</organism>
<dbReference type="SMART" id="SM01411">
    <property type="entry name" value="Ephrin_rec_like"/>
    <property type="match status" value="1"/>
</dbReference>
<reference evidence="2 3" key="1">
    <citation type="journal article" date="2023" name="Commun. Biol.">
        <title>Genome analysis of Parmales, the sister group of diatoms, reveals the evolutionary specialization of diatoms from phago-mixotrophs to photoautotrophs.</title>
        <authorList>
            <person name="Ban H."/>
            <person name="Sato S."/>
            <person name="Yoshikawa S."/>
            <person name="Yamada K."/>
            <person name="Nakamura Y."/>
            <person name="Ichinomiya M."/>
            <person name="Sato N."/>
            <person name="Blanc-Mathieu R."/>
            <person name="Endo H."/>
            <person name="Kuwata A."/>
            <person name="Ogata H."/>
        </authorList>
    </citation>
    <scope>NUCLEOTIDE SEQUENCE [LARGE SCALE GENOMIC DNA]</scope>
</reference>
<dbReference type="InterPro" id="IPR009030">
    <property type="entry name" value="Growth_fac_rcpt_cys_sf"/>
</dbReference>
<keyword evidence="3" id="KW-1185">Reference proteome</keyword>
<feature type="domain" description="Tyrosine-protein kinase ephrin type A/B receptor-like" evidence="1">
    <location>
        <begin position="92"/>
        <end position="119"/>
    </location>
</feature>